<dbReference type="Proteomes" id="UP001595823">
    <property type="component" value="Unassembled WGS sequence"/>
</dbReference>
<evidence type="ECO:0000313" key="3">
    <source>
        <dbReference type="Proteomes" id="UP001595823"/>
    </source>
</evidence>
<reference evidence="3" key="1">
    <citation type="journal article" date="2019" name="Int. J. Syst. Evol. Microbiol.">
        <title>The Global Catalogue of Microorganisms (GCM) 10K type strain sequencing project: providing services to taxonomists for standard genome sequencing and annotation.</title>
        <authorList>
            <consortium name="The Broad Institute Genomics Platform"/>
            <consortium name="The Broad Institute Genome Sequencing Center for Infectious Disease"/>
            <person name="Wu L."/>
            <person name="Ma J."/>
        </authorList>
    </citation>
    <scope>NUCLEOTIDE SEQUENCE [LARGE SCALE GENOMIC DNA]</scope>
    <source>
        <strain evidence="3">IBRC-M 10908</strain>
    </source>
</reference>
<dbReference type="InterPro" id="IPR004518">
    <property type="entry name" value="MazG-like_dom"/>
</dbReference>
<sequence length="282" mass="30504">MSVTVLRASSAVAPGLYSGAAWKALFAAPTVAASRESEATEAVVAAGVDVKVLGSVRDLDEGVWIENEGDDLGEAEILEASWGRRGSRVLDLVDTVDALHGAEKGCPWHKGQTHQTLSRFLLEETYETLEAIDGESAEDLEEELGDLLFQPILHARIAGEFDIDAVAAGIVDKIVRRHPHVFGDAEAEDLYENWDKIKGAEKSHRTSPADGVPKNLPALAYAQKILQRTDSEWAVSEHPENYGSAAMAEEVGEKLLELVDEARKGGVDAETALRQAVARRLE</sequence>
<evidence type="ECO:0000259" key="1">
    <source>
        <dbReference type="Pfam" id="PF03819"/>
    </source>
</evidence>
<dbReference type="RefSeq" id="WP_380621310.1">
    <property type="nucleotide sequence ID" value="NZ_JBHSDK010000015.1"/>
</dbReference>
<comment type="caution">
    <text evidence="2">The sequence shown here is derived from an EMBL/GenBank/DDBJ whole genome shotgun (WGS) entry which is preliminary data.</text>
</comment>
<accession>A0ABV8U008</accession>
<organism evidence="2 3">
    <name type="scientific">Salininema proteolyticum</name>
    <dbReference type="NCBI Taxonomy" id="1607685"/>
    <lineage>
        <taxon>Bacteria</taxon>
        <taxon>Bacillati</taxon>
        <taxon>Actinomycetota</taxon>
        <taxon>Actinomycetes</taxon>
        <taxon>Glycomycetales</taxon>
        <taxon>Glycomycetaceae</taxon>
        <taxon>Salininema</taxon>
    </lineage>
</organism>
<dbReference type="SUPFAM" id="SSF101386">
    <property type="entry name" value="all-alpha NTP pyrophosphatases"/>
    <property type="match status" value="1"/>
</dbReference>
<protein>
    <submittedName>
        <fullName evidence="2">MazG nucleotide pyrophosphohydrolase domain-containing protein</fullName>
    </submittedName>
</protein>
<evidence type="ECO:0000313" key="2">
    <source>
        <dbReference type="EMBL" id="MFC4335951.1"/>
    </source>
</evidence>
<dbReference type="InterPro" id="IPR048015">
    <property type="entry name" value="NTP-PPase_MazG-like_N"/>
</dbReference>
<dbReference type="Gene3D" id="1.10.287.1080">
    <property type="entry name" value="MazG-like"/>
    <property type="match status" value="1"/>
</dbReference>
<gene>
    <name evidence="2" type="ORF">ACFPET_12125</name>
</gene>
<dbReference type="PANTHER" id="PTHR30522">
    <property type="entry name" value="NUCLEOSIDE TRIPHOSPHATE PYROPHOSPHOHYDROLASE"/>
    <property type="match status" value="1"/>
</dbReference>
<dbReference type="PANTHER" id="PTHR30522:SF0">
    <property type="entry name" value="NUCLEOSIDE TRIPHOSPHATE PYROPHOSPHOHYDROLASE"/>
    <property type="match status" value="1"/>
</dbReference>
<dbReference type="CDD" id="cd11528">
    <property type="entry name" value="NTP-PPase_MazG_Nterm"/>
    <property type="match status" value="1"/>
</dbReference>
<feature type="domain" description="NTP pyrophosphohydrolase MazG-like" evidence="1">
    <location>
        <begin position="112"/>
        <end position="182"/>
    </location>
</feature>
<dbReference type="Pfam" id="PF03819">
    <property type="entry name" value="MazG"/>
    <property type="match status" value="1"/>
</dbReference>
<proteinExistence type="predicted"/>
<dbReference type="InterPro" id="IPR011551">
    <property type="entry name" value="NTP_PyrPHydrolase_MazG"/>
</dbReference>
<dbReference type="EMBL" id="JBHSDK010000015">
    <property type="protein sequence ID" value="MFC4335951.1"/>
    <property type="molecule type" value="Genomic_DNA"/>
</dbReference>
<keyword evidence="3" id="KW-1185">Reference proteome</keyword>
<name>A0ABV8U008_9ACTN</name>